<feature type="region of interest" description="Disordered" evidence="1">
    <location>
        <begin position="1"/>
        <end position="27"/>
    </location>
</feature>
<proteinExistence type="predicted"/>
<gene>
    <name evidence="2" type="ORF">ACFP90_28180</name>
</gene>
<evidence type="ECO:0000313" key="2">
    <source>
        <dbReference type="EMBL" id="MFC6663875.1"/>
    </source>
</evidence>
<organism evidence="2 3">
    <name type="scientific">Deinococcus multiflagellatus</name>
    <dbReference type="NCBI Taxonomy" id="1656887"/>
    <lineage>
        <taxon>Bacteria</taxon>
        <taxon>Thermotogati</taxon>
        <taxon>Deinococcota</taxon>
        <taxon>Deinococci</taxon>
        <taxon>Deinococcales</taxon>
        <taxon>Deinococcaceae</taxon>
        <taxon>Deinococcus</taxon>
    </lineage>
</organism>
<comment type="caution">
    <text evidence="2">The sequence shown here is derived from an EMBL/GenBank/DDBJ whole genome shotgun (WGS) entry which is preliminary data.</text>
</comment>
<reference evidence="3" key="1">
    <citation type="journal article" date="2019" name="Int. J. Syst. Evol. Microbiol.">
        <title>The Global Catalogue of Microorganisms (GCM) 10K type strain sequencing project: providing services to taxonomists for standard genome sequencing and annotation.</title>
        <authorList>
            <consortium name="The Broad Institute Genomics Platform"/>
            <consortium name="The Broad Institute Genome Sequencing Center for Infectious Disease"/>
            <person name="Wu L."/>
            <person name="Ma J."/>
        </authorList>
    </citation>
    <scope>NUCLEOTIDE SEQUENCE [LARGE SCALE GENOMIC DNA]</scope>
    <source>
        <strain evidence="3">CCUG 63830</strain>
    </source>
</reference>
<evidence type="ECO:0000313" key="3">
    <source>
        <dbReference type="Proteomes" id="UP001596317"/>
    </source>
</evidence>
<evidence type="ECO:0000256" key="1">
    <source>
        <dbReference type="SAM" id="MobiDB-lite"/>
    </source>
</evidence>
<feature type="compositionally biased region" description="Gly residues" evidence="1">
    <location>
        <begin position="39"/>
        <end position="48"/>
    </location>
</feature>
<dbReference type="Proteomes" id="UP001596317">
    <property type="component" value="Unassembled WGS sequence"/>
</dbReference>
<sequence>MRVEPRTPPTLLTVATPAPAAAPGPSSWCCRRTQGGFYPGPGASGKGGPHPRQSSGARSGGGTGPDQRHPGAGCRCRTSPAAPRSAAALAVVSGGAPASTRGGSGLGHVTAPPAPESAAATSSGVRGMSAAAGVTAQAAATTPAPSAPASPYRMGDVVSGTLMTGLALTPQSGSGNGAGQIVYVQGEDGSRWRGTATLLAPGRVAITFDRVLKGDVVYPVQGDAVGTDAARLPGLPANTRRESPAAAAQLLQAVAAGLKTFAEQSARGSTTVTAGTVVTSSPKPNFWVTVGGAVAGALTPAAPTVTTIEITVVDAGAPVAIAVRGQ</sequence>
<protein>
    <submittedName>
        <fullName evidence="2">Uncharacterized protein</fullName>
    </submittedName>
</protein>
<feature type="region of interest" description="Disordered" evidence="1">
    <location>
        <begin position="39"/>
        <end position="79"/>
    </location>
</feature>
<feature type="region of interest" description="Disordered" evidence="1">
    <location>
        <begin position="93"/>
        <end position="123"/>
    </location>
</feature>
<accession>A0ABW1ZUG1</accession>
<feature type="compositionally biased region" description="Low complexity" evidence="1">
    <location>
        <begin position="9"/>
        <end position="23"/>
    </location>
</feature>
<dbReference type="EMBL" id="JBHSWB010000004">
    <property type="protein sequence ID" value="MFC6663875.1"/>
    <property type="molecule type" value="Genomic_DNA"/>
</dbReference>
<dbReference type="RefSeq" id="WP_380059395.1">
    <property type="nucleotide sequence ID" value="NZ_JBHSWB010000004.1"/>
</dbReference>
<name>A0ABW1ZUG1_9DEIO</name>
<keyword evidence="3" id="KW-1185">Reference proteome</keyword>